<comment type="caution">
    <text evidence="3">The sequence shown here is derived from an EMBL/GenBank/DDBJ whole genome shotgun (WGS) entry which is preliminary data.</text>
</comment>
<dbReference type="EMBL" id="LALJ01000007">
    <property type="protein sequence ID" value="KMR37051.1"/>
    <property type="molecule type" value="Genomic_DNA"/>
</dbReference>
<evidence type="ECO:0000313" key="4">
    <source>
        <dbReference type="EMBL" id="KSA79770.1"/>
    </source>
</evidence>
<accession>A0A133Q2W1</accession>
<protein>
    <submittedName>
        <fullName evidence="3">Uncharacterized protein</fullName>
    </submittedName>
</protein>
<dbReference type="EMBL" id="LALQ01000017">
    <property type="protein sequence ID" value="KMR57566.1"/>
    <property type="molecule type" value="Genomic_DNA"/>
</dbReference>
<keyword evidence="1" id="KW-1133">Transmembrane helix</keyword>
<accession>A0A1E8X7D4</accession>
<dbReference type="EMBL" id="LFVP01000006">
    <property type="protein sequence ID" value="KSA79770.1"/>
    <property type="molecule type" value="Genomic_DNA"/>
</dbReference>
<dbReference type="Proteomes" id="UP000052129">
    <property type="component" value="Unassembled WGS sequence"/>
</dbReference>
<evidence type="ECO:0000313" key="2">
    <source>
        <dbReference type="EMBL" id="KMR37051.1"/>
    </source>
</evidence>
<gene>
    <name evidence="4" type="ORF">ACR79_10110</name>
    <name evidence="3" type="ORF">EP54_05315</name>
    <name evidence="2" type="ORF">EQ90_06055</name>
</gene>
<reference evidence="4" key="2">
    <citation type="submission" date="2015-06" db="EMBL/GenBank/DDBJ databases">
        <authorList>
            <person name="Diene S.M."/>
            <person name="Von Dach E."/>
            <person name="Fankhauser C."/>
            <person name="Schrenzel J."/>
            <person name="Harbarth S."/>
            <person name="Francois P."/>
        </authorList>
    </citation>
    <scope>NUCLEOTIDE SEQUENCE</scope>
    <source>
        <strain evidence="4">MRSA_S26</strain>
    </source>
</reference>
<sequence>MTFLFQARYICIYSINTKNVKTTMILIGSNDKHNSLAFSPFFPFITSLYRFIYFSTSLTVTSIPELLNLLFIIIFDFVL</sequence>
<evidence type="ECO:0000313" key="3">
    <source>
        <dbReference type="EMBL" id="KMR57566.1"/>
    </source>
</evidence>
<organism evidence="3">
    <name type="scientific">Staphylococcus aureus</name>
    <dbReference type="NCBI Taxonomy" id="1280"/>
    <lineage>
        <taxon>Bacteria</taxon>
        <taxon>Bacillati</taxon>
        <taxon>Bacillota</taxon>
        <taxon>Bacilli</taxon>
        <taxon>Bacillales</taxon>
        <taxon>Staphylococcaceae</taxon>
        <taxon>Staphylococcus</taxon>
    </lineage>
</organism>
<reference evidence="4" key="3">
    <citation type="journal article" date="2016" name="J. Infect. Dis.">
        <title>Comparative Genomics of Community-Associated Methicillin-Resistant Staphylococcus aureus Shows the Emergence of Clone ST8-USA300 in Geneva, Switzerland.</title>
        <authorList>
            <person name="Von Dach E."/>
            <person name="Diene S.M."/>
            <person name="Fankhauser C."/>
            <person name="Schrenzel J."/>
            <person name="Harbarth S."/>
            <person name="Francois P."/>
        </authorList>
    </citation>
    <scope>NUCLEOTIDE SEQUENCE</scope>
    <source>
        <strain evidence="4">MRSA_S26</strain>
    </source>
</reference>
<keyword evidence="1" id="KW-0812">Transmembrane</keyword>
<proteinExistence type="predicted"/>
<dbReference type="AlphaFoldDB" id="A0A133Q2W1"/>
<reference evidence="3" key="1">
    <citation type="journal article" date="2015" name="J. Infect. Dis.">
        <title>Parallel Epidemics of Community-Associated Methicillin-Resistant Staphylococcus aureus USA300 Infection in North and South America.</title>
        <authorList>
            <person name="Planet P.J."/>
            <person name="Diaz L."/>
            <person name="Kolokotronis S.O."/>
            <person name="Narechania A."/>
            <person name="Reyes J."/>
            <person name="Xing G."/>
            <person name="Rincon S."/>
            <person name="Smith H."/>
            <person name="Panesso D."/>
            <person name="Ryan C."/>
            <person name="Smith D.P."/>
            <person name="Guzman M."/>
            <person name="Zurita J."/>
            <person name="Sebra R."/>
            <person name="Deikus G."/>
            <person name="Nolan R.L."/>
            <person name="Tenover F.C."/>
            <person name="Weinstock G.M."/>
            <person name="Robinson D.A."/>
            <person name="Arias C.A."/>
        </authorList>
    </citation>
    <scope>NUCLEOTIDE SEQUENCE</scope>
    <source>
        <strain evidence="2">CA15</strain>
        <strain evidence="3">M121</strain>
    </source>
</reference>
<name>A0A133Q2W1_STAAU</name>
<feature type="transmembrane region" description="Helical" evidence="1">
    <location>
        <begin position="51"/>
        <end position="78"/>
    </location>
</feature>
<evidence type="ECO:0000256" key="1">
    <source>
        <dbReference type="SAM" id="Phobius"/>
    </source>
</evidence>
<keyword evidence="1" id="KW-0472">Membrane</keyword>